<sequence length="117" mass="12994">MFSVFIDLTKAFDTVSREGLWMILSKLGCSPKLVKIICLFHEGMQSQVLLMGISLTPFPFQMESNKAVSLPLYCSTSSAPKFSTMLQMDSTAAYTSDTDTMAQSSILQGLKQKQKEH</sequence>
<comment type="caution">
    <text evidence="1">The sequence shown here is derived from an EMBL/GenBank/DDBJ whole genome shotgun (WGS) entry which is preliminary data.</text>
</comment>
<keyword evidence="2" id="KW-1185">Reference proteome</keyword>
<dbReference type="AlphaFoldDB" id="A0A8T1TCT4"/>
<dbReference type="Proteomes" id="UP000765507">
    <property type="component" value="Unassembled WGS sequence"/>
</dbReference>
<evidence type="ECO:0000313" key="2">
    <source>
        <dbReference type="Proteomes" id="UP000765507"/>
    </source>
</evidence>
<proteinExistence type="predicted"/>
<evidence type="ECO:0008006" key="3">
    <source>
        <dbReference type="Google" id="ProtNLM"/>
    </source>
</evidence>
<gene>
    <name evidence="1" type="ORF">G0U57_002518</name>
</gene>
<name>A0A8T1TCT4_CHESE</name>
<dbReference type="OrthoDB" id="10070415at2759"/>
<dbReference type="EMBL" id="JAHGAV010000012">
    <property type="protein sequence ID" value="KAG6939282.1"/>
    <property type="molecule type" value="Genomic_DNA"/>
</dbReference>
<protein>
    <recommendedName>
        <fullName evidence="3">Reverse transcriptase domain-containing protein</fullName>
    </recommendedName>
</protein>
<reference evidence="1 2" key="1">
    <citation type="journal article" date="2020" name="G3 (Bethesda)">
        <title>Draft Genome of the Common Snapping Turtle, Chelydra serpentina, a Model for Phenotypic Plasticity in Reptiles.</title>
        <authorList>
            <person name="Das D."/>
            <person name="Singh S.K."/>
            <person name="Bierstedt J."/>
            <person name="Erickson A."/>
            <person name="Galli G.L.J."/>
            <person name="Crossley D.A. 2nd"/>
            <person name="Rhen T."/>
        </authorList>
    </citation>
    <scope>NUCLEOTIDE SEQUENCE [LARGE SCALE GENOMIC DNA]</scope>
    <source>
        <strain evidence="1">KW</strain>
    </source>
</reference>
<accession>A0A8T1TCT4</accession>
<organism evidence="1 2">
    <name type="scientific">Chelydra serpentina</name>
    <name type="common">Snapping turtle</name>
    <name type="synonym">Testudo serpentina</name>
    <dbReference type="NCBI Taxonomy" id="8475"/>
    <lineage>
        <taxon>Eukaryota</taxon>
        <taxon>Metazoa</taxon>
        <taxon>Chordata</taxon>
        <taxon>Craniata</taxon>
        <taxon>Vertebrata</taxon>
        <taxon>Euteleostomi</taxon>
        <taxon>Archelosauria</taxon>
        <taxon>Testudinata</taxon>
        <taxon>Testudines</taxon>
        <taxon>Cryptodira</taxon>
        <taxon>Durocryptodira</taxon>
        <taxon>Americhelydia</taxon>
        <taxon>Chelydroidea</taxon>
        <taxon>Chelydridae</taxon>
        <taxon>Chelydra</taxon>
    </lineage>
</organism>
<evidence type="ECO:0000313" key="1">
    <source>
        <dbReference type="EMBL" id="KAG6939282.1"/>
    </source>
</evidence>